<sequence>MKTVDGTTIGTATVDFSDDVATVTVETTPQQVLAPGFHTVAIHADGTCSGDFTSAGEILRGSGRDATPATGELPDLLVRPDGAAKLVTTSAAFTAEDLHGTRGSALIVGGDAQTRAACGVLASPASTTSSSTSSSTSSPASTSTSTSTVTQTVAPPATSTTSAPSSTATPSTSTSTSSGSSTVTVTVPSIPSTLPTLPANPFDPNGAG</sequence>
<dbReference type="Gene3D" id="2.60.40.200">
    <property type="entry name" value="Superoxide dismutase, copper/zinc binding domain"/>
    <property type="match status" value="1"/>
</dbReference>
<dbReference type="InterPro" id="IPR001424">
    <property type="entry name" value="SOD_Cu_Zn_dom"/>
</dbReference>
<evidence type="ECO:0000256" key="2">
    <source>
        <dbReference type="SAM" id="MobiDB-lite"/>
    </source>
</evidence>
<comment type="caution">
    <text evidence="4">The sequence shown here is derived from an EMBL/GenBank/DDBJ whole genome shotgun (WGS) entry which is preliminary data.</text>
</comment>
<name>A0A1E8PX92_9MYCO</name>
<comment type="similarity">
    <text evidence="1">Belongs to the Cu-Zn superoxide dismutase family.</text>
</comment>
<evidence type="ECO:0000259" key="3">
    <source>
        <dbReference type="Pfam" id="PF00080"/>
    </source>
</evidence>
<gene>
    <name evidence="4" type="ORF">BEL07_29080</name>
</gene>
<dbReference type="EMBL" id="MCHX01000184">
    <property type="protein sequence ID" value="OFJ50304.1"/>
    <property type="molecule type" value="Genomic_DNA"/>
</dbReference>
<dbReference type="Pfam" id="PF00080">
    <property type="entry name" value="Sod_Cu"/>
    <property type="match status" value="1"/>
</dbReference>
<dbReference type="SUPFAM" id="SSF49329">
    <property type="entry name" value="Cu,Zn superoxide dismutase-like"/>
    <property type="match status" value="1"/>
</dbReference>
<dbReference type="InterPro" id="IPR036423">
    <property type="entry name" value="SOD-like_Cu/Zn_dom_sf"/>
</dbReference>
<dbReference type="AlphaFoldDB" id="A0A1E8PX92"/>
<feature type="region of interest" description="Disordered" evidence="2">
    <location>
        <begin position="123"/>
        <end position="208"/>
    </location>
</feature>
<protein>
    <recommendedName>
        <fullName evidence="3">Superoxide dismutase copper/zinc binding domain-containing protein</fullName>
    </recommendedName>
</protein>
<evidence type="ECO:0000313" key="4">
    <source>
        <dbReference type="EMBL" id="OFJ50304.1"/>
    </source>
</evidence>
<evidence type="ECO:0000256" key="1">
    <source>
        <dbReference type="ARBA" id="ARBA00010457"/>
    </source>
</evidence>
<accession>A0A1E8PX92</accession>
<feature type="domain" description="Superoxide dismutase copper/zinc binding" evidence="3">
    <location>
        <begin position="12"/>
        <end position="111"/>
    </location>
</feature>
<reference evidence="4 5" key="1">
    <citation type="submission" date="2016-09" db="EMBL/GenBank/DDBJ databases">
        <title>genome sequence of Mycobacterium sp. 739 SCH.</title>
        <authorList>
            <person name="Greninger A.L."/>
            <person name="Qin X."/>
            <person name="Jerome K."/>
            <person name="Vora S."/>
            <person name="Quinn K."/>
        </authorList>
    </citation>
    <scope>NUCLEOTIDE SEQUENCE [LARGE SCALE GENOMIC DNA]</scope>
    <source>
        <strain evidence="4 5">SCH</strain>
    </source>
</reference>
<evidence type="ECO:0000313" key="5">
    <source>
        <dbReference type="Proteomes" id="UP000178953"/>
    </source>
</evidence>
<proteinExistence type="inferred from homology"/>
<organism evidence="4 5">
    <name type="scientific">Mycolicibacterium grossiae</name>
    <dbReference type="NCBI Taxonomy" id="1552759"/>
    <lineage>
        <taxon>Bacteria</taxon>
        <taxon>Bacillati</taxon>
        <taxon>Actinomycetota</taxon>
        <taxon>Actinomycetes</taxon>
        <taxon>Mycobacteriales</taxon>
        <taxon>Mycobacteriaceae</taxon>
        <taxon>Mycolicibacterium</taxon>
    </lineage>
</organism>
<keyword evidence="5" id="KW-1185">Reference proteome</keyword>
<dbReference type="GO" id="GO:0046872">
    <property type="term" value="F:metal ion binding"/>
    <property type="evidence" value="ECO:0007669"/>
    <property type="project" value="InterPro"/>
</dbReference>
<dbReference type="GO" id="GO:0006801">
    <property type="term" value="P:superoxide metabolic process"/>
    <property type="evidence" value="ECO:0007669"/>
    <property type="project" value="InterPro"/>
</dbReference>
<dbReference type="Proteomes" id="UP000178953">
    <property type="component" value="Unassembled WGS sequence"/>
</dbReference>
<feature type="compositionally biased region" description="Low complexity" evidence="2">
    <location>
        <begin position="123"/>
        <end position="196"/>
    </location>
</feature>